<comment type="caution">
    <text evidence="4">The sequence shown here is derived from an EMBL/GenBank/DDBJ whole genome shotgun (WGS) entry which is preliminary data.</text>
</comment>
<name>A0ABW5SDL1_9FLAO</name>
<keyword evidence="5" id="KW-1185">Reference proteome</keyword>
<evidence type="ECO:0000259" key="3">
    <source>
        <dbReference type="Pfam" id="PF02230"/>
    </source>
</evidence>
<evidence type="ECO:0000313" key="5">
    <source>
        <dbReference type="Proteomes" id="UP001597357"/>
    </source>
</evidence>
<sequence length="219" mass="24704">MTTKDLCLKHLVRSSSLSTLAPTIIMLHGYGSNAEDLFSFSPELDERYLILSVQAPLDMVPYGHAWYEINFDANQNKFTNDEQAVASRELVHQFIKEALEAYPVNPQEITLLGFSQGAILSYATALSYPGLVKNVIALSGYIHEPIIKSATTQENKVEIYGSHGSVDQVIPVSWARKNKDYLAQKNIVYTYSEFPVGHGVCPPNFQEFKQWLTQRTNWN</sequence>
<evidence type="ECO:0000256" key="2">
    <source>
        <dbReference type="ARBA" id="ARBA00022801"/>
    </source>
</evidence>
<dbReference type="InterPro" id="IPR050565">
    <property type="entry name" value="LYPA1-2/EST-like"/>
</dbReference>
<dbReference type="SUPFAM" id="SSF53474">
    <property type="entry name" value="alpha/beta-Hydrolases"/>
    <property type="match status" value="1"/>
</dbReference>
<accession>A0ABW5SDL1</accession>
<gene>
    <name evidence="4" type="ORF">ACFSQ0_07770</name>
</gene>
<evidence type="ECO:0000313" key="4">
    <source>
        <dbReference type="EMBL" id="MFD2697886.1"/>
    </source>
</evidence>
<dbReference type="Pfam" id="PF02230">
    <property type="entry name" value="Abhydrolase_2"/>
    <property type="match status" value="1"/>
</dbReference>
<reference evidence="5" key="1">
    <citation type="journal article" date="2019" name="Int. J. Syst. Evol. Microbiol.">
        <title>The Global Catalogue of Microorganisms (GCM) 10K type strain sequencing project: providing services to taxonomists for standard genome sequencing and annotation.</title>
        <authorList>
            <consortium name="The Broad Institute Genomics Platform"/>
            <consortium name="The Broad Institute Genome Sequencing Center for Infectious Disease"/>
            <person name="Wu L."/>
            <person name="Ma J."/>
        </authorList>
    </citation>
    <scope>NUCLEOTIDE SEQUENCE [LARGE SCALE GENOMIC DNA]</scope>
    <source>
        <strain evidence="5">KCTC 42255</strain>
    </source>
</reference>
<protein>
    <submittedName>
        <fullName evidence="4">Alpha/beta hydrolase</fullName>
    </submittedName>
</protein>
<dbReference type="RefSeq" id="WP_379046546.1">
    <property type="nucleotide sequence ID" value="NZ_JBHULZ010000040.1"/>
</dbReference>
<dbReference type="Gene3D" id="3.40.50.1820">
    <property type="entry name" value="alpha/beta hydrolase"/>
    <property type="match status" value="1"/>
</dbReference>
<dbReference type="PANTHER" id="PTHR10655:SF17">
    <property type="entry name" value="LYSOPHOSPHOLIPASE-LIKE PROTEIN 1"/>
    <property type="match status" value="1"/>
</dbReference>
<dbReference type="InterPro" id="IPR029058">
    <property type="entry name" value="AB_hydrolase_fold"/>
</dbReference>
<dbReference type="PANTHER" id="PTHR10655">
    <property type="entry name" value="LYSOPHOSPHOLIPASE-RELATED"/>
    <property type="match status" value="1"/>
</dbReference>
<dbReference type="Proteomes" id="UP001597357">
    <property type="component" value="Unassembled WGS sequence"/>
</dbReference>
<dbReference type="InterPro" id="IPR003140">
    <property type="entry name" value="PLipase/COase/thioEstase"/>
</dbReference>
<proteinExistence type="inferred from homology"/>
<keyword evidence="2 4" id="KW-0378">Hydrolase</keyword>
<dbReference type="EMBL" id="JBHULZ010000040">
    <property type="protein sequence ID" value="MFD2697886.1"/>
    <property type="molecule type" value="Genomic_DNA"/>
</dbReference>
<dbReference type="GO" id="GO:0016787">
    <property type="term" value="F:hydrolase activity"/>
    <property type="evidence" value="ECO:0007669"/>
    <property type="project" value="UniProtKB-KW"/>
</dbReference>
<evidence type="ECO:0000256" key="1">
    <source>
        <dbReference type="ARBA" id="ARBA00006499"/>
    </source>
</evidence>
<comment type="similarity">
    <text evidence="1">Belongs to the AB hydrolase superfamily. AB hydrolase 2 family.</text>
</comment>
<organism evidence="4 5">
    <name type="scientific">Mesonia sediminis</name>
    <dbReference type="NCBI Taxonomy" id="1703946"/>
    <lineage>
        <taxon>Bacteria</taxon>
        <taxon>Pseudomonadati</taxon>
        <taxon>Bacteroidota</taxon>
        <taxon>Flavobacteriia</taxon>
        <taxon>Flavobacteriales</taxon>
        <taxon>Flavobacteriaceae</taxon>
        <taxon>Mesonia</taxon>
    </lineage>
</organism>
<feature type="domain" description="Phospholipase/carboxylesterase/thioesterase" evidence="3">
    <location>
        <begin position="21"/>
        <end position="213"/>
    </location>
</feature>